<keyword evidence="14" id="KW-1185">Reference proteome</keyword>
<dbReference type="GeneID" id="95762146"/>
<comment type="function">
    <text evidence="10">Forms passive diffusion pores that allow small molecular weight hydrophilic materials across the outer membrane.</text>
</comment>
<keyword evidence="7 10" id="KW-0626">Porin</keyword>
<keyword evidence="3 10" id="KW-1134">Transmembrane beta strand</keyword>
<dbReference type="RefSeq" id="WP_281806490.1">
    <property type="nucleotide sequence ID" value="NZ_BSDO01000002.1"/>
</dbReference>
<name>A0A9W6FIY6_XANFL</name>
<evidence type="ECO:0000256" key="3">
    <source>
        <dbReference type="ARBA" id="ARBA00022452"/>
    </source>
</evidence>
<proteinExistence type="inferred from homology"/>
<evidence type="ECO:0000256" key="10">
    <source>
        <dbReference type="RuleBase" id="RU364005"/>
    </source>
</evidence>
<organism evidence="11 13">
    <name type="scientific">Xanthobacter flavus</name>
    <dbReference type="NCBI Taxonomy" id="281"/>
    <lineage>
        <taxon>Bacteria</taxon>
        <taxon>Pseudomonadati</taxon>
        <taxon>Pseudomonadota</taxon>
        <taxon>Alphaproteobacteria</taxon>
        <taxon>Hyphomicrobiales</taxon>
        <taxon>Xanthobacteraceae</taxon>
        <taxon>Xanthobacter</taxon>
    </lineage>
</organism>
<dbReference type="Pfam" id="PF02530">
    <property type="entry name" value="Porin_2"/>
    <property type="match status" value="1"/>
</dbReference>
<evidence type="ECO:0000313" key="14">
    <source>
        <dbReference type="Proteomes" id="UP001245370"/>
    </source>
</evidence>
<keyword evidence="2 10" id="KW-0813">Transport</keyword>
<dbReference type="EMBL" id="JAVDPY010000001">
    <property type="protein sequence ID" value="MDR6332573.1"/>
    <property type="molecule type" value="Genomic_DNA"/>
</dbReference>
<keyword evidence="9 10" id="KW-0998">Cell outer membrane</keyword>
<reference evidence="11" key="1">
    <citation type="submission" date="2022-12" db="EMBL/GenBank/DDBJ databases">
        <title>Reference genome sequencing for broad-spectrum identification of bacterial and archaeal isolates by mass spectrometry.</title>
        <authorList>
            <person name="Sekiguchi Y."/>
            <person name="Tourlousse D.M."/>
        </authorList>
    </citation>
    <scope>NUCLEOTIDE SEQUENCE</scope>
    <source>
        <strain evidence="11">301</strain>
    </source>
</reference>
<dbReference type="Proteomes" id="UP001144397">
    <property type="component" value="Unassembled WGS sequence"/>
</dbReference>
<evidence type="ECO:0000313" key="11">
    <source>
        <dbReference type="EMBL" id="GLI21676.1"/>
    </source>
</evidence>
<keyword evidence="6 10" id="KW-0406">Ion transport</keyword>
<dbReference type="GO" id="GO:0009279">
    <property type="term" value="C:cell outer membrane"/>
    <property type="evidence" value="ECO:0007669"/>
    <property type="project" value="UniProtKB-SubCell"/>
</dbReference>
<keyword evidence="5 10" id="KW-0732">Signal</keyword>
<reference evidence="12 14" key="2">
    <citation type="submission" date="2023-07" db="EMBL/GenBank/DDBJ databases">
        <title>Genomic Encyclopedia of Type Strains, Phase IV (KMG-IV): sequencing the most valuable type-strain genomes for metagenomic binning, comparative biology and taxonomic classification.</title>
        <authorList>
            <person name="Goeker M."/>
        </authorList>
    </citation>
    <scope>NUCLEOTIDE SEQUENCE [LARGE SCALE GENOMIC DNA]</scope>
    <source>
        <strain evidence="12 14">DSM 338</strain>
    </source>
</reference>
<evidence type="ECO:0000256" key="9">
    <source>
        <dbReference type="ARBA" id="ARBA00023237"/>
    </source>
</evidence>
<evidence type="ECO:0000256" key="5">
    <source>
        <dbReference type="ARBA" id="ARBA00022729"/>
    </source>
</evidence>
<comment type="caution">
    <text evidence="11">The sequence shown here is derived from an EMBL/GenBank/DDBJ whole genome shotgun (WGS) entry which is preliminary data.</text>
</comment>
<comment type="similarity">
    <text evidence="1 10">Belongs to the alphaproteobacteria porin family.</text>
</comment>
<sequence>MPIARAIVLRRLHCLILAGAVGGVAADWAQGRAAAADLISPRAADGRVRACTAQGPGFVFIPGTDTCLRVGGYLWVEGYYNTDTQYPPSYDKTYSISTGGLILDIRSATDYGTVRAYFETRFRWRTSDPWSDGPNMPTGSQPAQIDLRDAYVQFAGFTIGHGQSVFDFYGNANVLGTDPATIGDDTRLNLVSYTYEFSKNLSTSFSLEDAANRQSGILARNPILFGPYDFQAGLGAPDLVANLKYQASWGTLQLSGALHQVSATAVQTPAVTLGGGWGYALQAGVMFNLPALGEEDTLYLQSAYTSGATSYLGLQDPSGDYGVPDAFVGAGGNVTKVSGWNVTASLLHNWNERWSSALFGGYAAYDFNTTGIQAFYGASGGTNYNVGGYVAFAPVKQFTIALQYDYTYNSATSYRPTAFAPALPSVGAQQMLLFISRDF</sequence>
<dbReference type="SUPFAM" id="SSF56935">
    <property type="entry name" value="Porins"/>
    <property type="match status" value="1"/>
</dbReference>
<feature type="chain" id="PRO_5041018772" description="Porin" evidence="10">
    <location>
        <begin position="26"/>
        <end position="439"/>
    </location>
</feature>
<comment type="domain">
    <text evidence="10">Consists of 16-stranded beta-barrel sheets, with large surface-exposed loops, that form a transmembrane pore at the center of each barrel. The pore is partially ocluded by a peptide loop that folds into the pore lumen.</text>
</comment>
<evidence type="ECO:0000256" key="4">
    <source>
        <dbReference type="ARBA" id="ARBA00022692"/>
    </source>
</evidence>
<dbReference type="GO" id="GO:0046930">
    <property type="term" value="C:pore complex"/>
    <property type="evidence" value="ECO:0007669"/>
    <property type="project" value="UniProtKB-KW"/>
</dbReference>
<gene>
    <name evidence="12" type="ORF">GGQ86_001020</name>
    <name evidence="11" type="ORF">XFLAVUS301_13500</name>
</gene>
<comment type="subcellular location">
    <subcellularLocation>
        <location evidence="10">Cell outer membrane</location>
        <topology evidence="10">Multi-pass membrane protein</topology>
    </subcellularLocation>
</comment>
<dbReference type="AlphaFoldDB" id="A0A9W6FIY6"/>
<evidence type="ECO:0000313" key="12">
    <source>
        <dbReference type="EMBL" id="MDR6332573.1"/>
    </source>
</evidence>
<dbReference type="EMBL" id="BSDO01000002">
    <property type="protein sequence ID" value="GLI21676.1"/>
    <property type="molecule type" value="Genomic_DNA"/>
</dbReference>
<dbReference type="InterPro" id="IPR003684">
    <property type="entry name" value="Porin_alphabac"/>
</dbReference>
<evidence type="ECO:0000256" key="2">
    <source>
        <dbReference type="ARBA" id="ARBA00022448"/>
    </source>
</evidence>
<keyword evidence="8 10" id="KW-0472">Membrane</keyword>
<dbReference type="GO" id="GO:0006811">
    <property type="term" value="P:monoatomic ion transport"/>
    <property type="evidence" value="ECO:0007669"/>
    <property type="project" value="UniProtKB-KW"/>
</dbReference>
<protein>
    <recommendedName>
        <fullName evidence="10">Porin</fullName>
    </recommendedName>
</protein>
<accession>A0A9W6FIY6</accession>
<feature type="signal peptide" evidence="10">
    <location>
        <begin position="1"/>
        <end position="25"/>
    </location>
</feature>
<dbReference type="GO" id="GO:0015288">
    <property type="term" value="F:porin activity"/>
    <property type="evidence" value="ECO:0007669"/>
    <property type="project" value="UniProtKB-KW"/>
</dbReference>
<evidence type="ECO:0000256" key="1">
    <source>
        <dbReference type="ARBA" id="ARBA00009521"/>
    </source>
</evidence>
<dbReference type="Proteomes" id="UP001245370">
    <property type="component" value="Unassembled WGS sequence"/>
</dbReference>
<evidence type="ECO:0000313" key="13">
    <source>
        <dbReference type="Proteomes" id="UP001144397"/>
    </source>
</evidence>
<evidence type="ECO:0000256" key="6">
    <source>
        <dbReference type="ARBA" id="ARBA00023065"/>
    </source>
</evidence>
<evidence type="ECO:0000256" key="8">
    <source>
        <dbReference type="ARBA" id="ARBA00023136"/>
    </source>
</evidence>
<keyword evidence="4 10" id="KW-0812">Transmembrane</keyword>
<evidence type="ECO:0000256" key="7">
    <source>
        <dbReference type="ARBA" id="ARBA00023114"/>
    </source>
</evidence>